<name>A0A1Y2FDX0_PROLT</name>
<feature type="repeat" description="Solcar" evidence="10">
    <location>
        <begin position="227"/>
        <end position="322"/>
    </location>
</feature>
<evidence type="ECO:0000256" key="4">
    <source>
        <dbReference type="ARBA" id="ARBA00022692"/>
    </source>
</evidence>
<dbReference type="Pfam" id="PF00153">
    <property type="entry name" value="Mito_carr"/>
    <property type="match status" value="3"/>
</dbReference>
<dbReference type="InterPro" id="IPR050567">
    <property type="entry name" value="Mitochondrial_Carrier"/>
</dbReference>
<evidence type="ECO:0000256" key="9">
    <source>
        <dbReference type="ARBA" id="ARBA00023136"/>
    </source>
</evidence>
<keyword evidence="3 11" id="KW-0813">Transport</keyword>
<dbReference type="InterPro" id="IPR002067">
    <property type="entry name" value="MCP"/>
</dbReference>
<protein>
    <submittedName>
        <fullName evidence="12">Mitochondrial thiamine pyrophosphate carrier</fullName>
    </submittedName>
</protein>
<keyword evidence="7" id="KW-1133">Transmembrane helix</keyword>
<evidence type="ECO:0000313" key="13">
    <source>
        <dbReference type="Proteomes" id="UP000193685"/>
    </source>
</evidence>
<evidence type="ECO:0000256" key="11">
    <source>
        <dbReference type="RuleBase" id="RU000488"/>
    </source>
</evidence>
<dbReference type="RefSeq" id="XP_040725253.1">
    <property type="nucleotide sequence ID" value="XM_040868302.1"/>
</dbReference>
<proteinExistence type="inferred from homology"/>
<comment type="similarity">
    <text evidence="2 11">Belongs to the mitochondrial carrier (TC 2.A.29) family.</text>
</comment>
<feature type="repeat" description="Solcar" evidence="10">
    <location>
        <begin position="5"/>
        <end position="109"/>
    </location>
</feature>
<dbReference type="InterPro" id="IPR023395">
    <property type="entry name" value="MCP_dom_sf"/>
</dbReference>
<dbReference type="PANTHER" id="PTHR45624">
    <property type="entry name" value="MITOCHONDRIAL BASIC AMINO ACIDS TRANSPORTER-RELATED"/>
    <property type="match status" value="1"/>
</dbReference>
<evidence type="ECO:0000256" key="3">
    <source>
        <dbReference type="ARBA" id="ARBA00022448"/>
    </source>
</evidence>
<dbReference type="GeneID" id="63784901"/>
<evidence type="ECO:0000313" key="12">
    <source>
        <dbReference type="EMBL" id="ORY82119.1"/>
    </source>
</evidence>
<evidence type="ECO:0000256" key="2">
    <source>
        <dbReference type="ARBA" id="ARBA00006375"/>
    </source>
</evidence>
<dbReference type="SUPFAM" id="SSF103506">
    <property type="entry name" value="Mitochondrial carrier"/>
    <property type="match status" value="1"/>
</dbReference>
<keyword evidence="9 10" id="KW-0472">Membrane</keyword>
<dbReference type="PROSITE" id="PS50920">
    <property type="entry name" value="SOLCAR"/>
    <property type="match status" value="3"/>
</dbReference>
<accession>A0A1Y2FDX0</accession>
<organism evidence="12 13">
    <name type="scientific">Protomyces lactucae-debilis</name>
    <dbReference type="NCBI Taxonomy" id="2754530"/>
    <lineage>
        <taxon>Eukaryota</taxon>
        <taxon>Fungi</taxon>
        <taxon>Dikarya</taxon>
        <taxon>Ascomycota</taxon>
        <taxon>Taphrinomycotina</taxon>
        <taxon>Taphrinomycetes</taxon>
        <taxon>Taphrinales</taxon>
        <taxon>Protomycetaceae</taxon>
        <taxon>Protomyces</taxon>
    </lineage>
</organism>
<evidence type="ECO:0000256" key="6">
    <source>
        <dbReference type="ARBA" id="ARBA00022792"/>
    </source>
</evidence>
<comment type="caution">
    <text evidence="12">The sequence shown here is derived from an EMBL/GenBank/DDBJ whole genome shotgun (WGS) entry which is preliminary data.</text>
</comment>
<comment type="subcellular location">
    <subcellularLocation>
        <location evidence="1">Mitochondrion inner membrane</location>
        <topology evidence="1">Multi-pass membrane protein</topology>
    </subcellularLocation>
</comment>
<dbReference type="InterPro" id="IPR018108">
    <property type="entry name" value="MCP_transmembrane"/>
</dbReference>
<keyword evidence="6" id="KW-0999">Mitochondrion inner membrane</keyword>
<sequence length="334" mass="36203">MRSQDNAIETIICGGTAGLVSRFFIAPLDVLKIRLQLQTSPFGTPPAAVLPLASQSHTPRLYHGIVHGFQTIIKQEGVRGLWKGNASAEVLYVSYAASQFMAYKYALATCAFIMPSFTGTTPPATHAFVSGACAGCFATAITYPFDLLRTRFAAQDGESRLYYSIAGAVRQITKGEGVRGLYRGLNASLIQIMPYMGLLFGIYEPCRQGIDTLLQSPSAQSLGIRNGMGWDSAIAGVLAGTWAKTAVFPLDVVRKRLQVQGPSREAYIIKGIPVYTSTLSGLTSILSREGFRGLYRGLGVSLLKSAPSSAITLWTYDQTSRLLHRLEKSWQVSD</sequence>
<dbReference type="OrthoDB" id="18574at2759"/>
<reference evidence="12 13" key="1">
    <citation type="submission" date="2016-07" db="EMBL/GenBank/DDBJ databases">
        <title>Pervasive Adenine N6-methylation of Active Genes in Fungi.</title>
        <authorList>
            <consortium name="DOE Joint Genome Institute"/>
            <person name="Mondo S.J."/>
            <person name="Dannebaum R.O."/>
            <person name="Kuo R.C."/>
            <person name="Labutti K."/>
            <person name="Haridas S."/>
            <person name="Kuo A."/>
            <person name="Salamov A."/>
            <person name="Ahrendt S.R."/>
            <person name="Lipzen A."/>
            <person name="Sullivan W."/>
            <person name="Andreopoulos W.B."/>
            <person name="Clum A."/>
            <person name="Lindquist E."/>
            <person name="Daum C."/>
            <person name="Ramamoorthy G.K."/>
            <person name="Gryganskyi A."/>
            <person name="Culley D."/>
            <person name="Magnuson J.K."/>
            <person name="James T.Y."/>
            <person name="O'Malley M.A."/>
            <person name="Stajich J.E."/>
            <person name="Spatafora J.W."/>
            <person name="Visel A."/>
            <person name="Grigoriev I.V."/>
        </authorList>
    </citation>
    <scope>NUCLEOTIDE SEQUENCE [LARGE SCALE GENOMIC DNA]</scope>
    <source>
        <strain evidence="12 13">12-1054</strain>
    </source>
</reference>
<evidence type="ECO:0000256" key="7">
    <source>
        <dbReference type="ARBA" id="ARBA00022989"/>
    </source>
</evidence>
<keyword evidence="8" id="KW-0496">Mitochondrion</keyword>
<dbReference type="PANTHER" id="PTHR45624:SF10">
    <property type="entry name" value="SLC (SOLUTE CARRIER) HOMOLOG"/>
    <property type="match status" value="1"/>
</dbReference>
<evidence type="ECO:0000256" key="5">
    <source>
        <dbReference type="ARBA" id="ARBA00022737"/>
    </source>
</evidence>
<keyword evidence="4 10" id="KW-0812">Transmembrane</keyword>
<keyword evidence="13" id="KW-1185">Reference proteome</keyword>
<dbReference type="STRING" id="56484.A0A1Y2FDX0"/>
<dbReference type="PRINTS" id="PR00926">
    <property type="entry name" value="MITOCARRIER"/>
</dbReference>
<feature type="repeat" description="Solcar" evidence="10">
    <location>
        <begin position="122"/>
        <end position="209"/>
    </location>
</feature>
<dbReference type="EMBL" id="MCFI01000010">
    <property type="protein sequence ID" value="ORY82119.1"/>
    <property type="molecule type" value="Genomic_DNA"/>
</dbReference>
<dbReference type="Gene3D" id="1.50.40.10">
    <property type="entry name" value="Mitochondrial carrier domain"/>
    <property type="match status" value="1"/>
</dbReference>
<dbReference type="Proteomes" id="UP000193685">
    <property type="component" value="Unassembled WGS sequence"/>
</dbReference>
<dbReference type="OMA" id="MYVCYGA"/>
<evidence type="ECO:0000256" key="10">
    <source>
        <dbReference type="PROSITE-ProRule" id="PRU00282"/>
    </source>
</evidence>
<gene>
    <name evidence="12" type="ORF">BCR37DRAFT_368217</name>
</gene>
<evidence type="ECO:0000256" key="1">
    <source>
        <dbReference type="ARBA" id="ARBA00004448"/>
    </source>
</evidence>
<dbReference type="AlphaFoldDB" id="A0A1Y2FDX0"/>
<keyword evidence="5" id="KW-0677">Repeat</keyword>
<dbReference type="GO" id="GO:0022857">
    <property type="term" value="F:transmembrane transporter activity"/>
    <property type="evidence" value="ECO:0007669"/>
    <property type="project" value="TreeGrafter"/>
</dbReference>
<dbReference type="GO" id="GO:0005743">
    <property type="term" value="C:mitochondrial inner membrane"/>
    <property type="evidence" value="ECO:0007669"/>
    <property type="project" value="UniProtKB-SubCell"/>
</dbReference>
<evidence type="ECO:0000256" key="8">
    <source>
        <dbReference type="ARBA" id="ARBA00023128"/>
    </source>
</evidence>